<dbReference type="RefSeq" id="WP_230039679.1">
    <property type="nucleotide sequence ID" value="NZ_JAJJMM010000001.1"/>
</dbReference>
<dbReference type="PROSITE" id="PS51257">
    <property type="entry name" value="PROKAR_LIPOPROTEIN"/>
    <property type="match status" value="1"/>
</dbReference>
<organism evidence="2 3">
    <name type="scientific">Flavobacterium piscisymbiosum</name>
    <dbReference type="NCBI Taxonomy" id="2893753"/>
    <lineage>
        <taxon>Bacteria</taxon>
        <taxon>Pseudomonadati</taxon>
        <taxon>Bacteroidota</taxon>
        <taxon>Flavobacteriia</taxon>
        <taxon>Flavobacteriales</taxon>
        <taxon>Flavobacteriaceae</taxon>
        <taxon>Flavobacterium</taxon>
    </lineage>
</organism>
<protein>
    <recommendedName>
        <fullName evidence="4">Lipoprotein</fullName>
    </recommendedName>
</protein>
<evidence type="ECO:0008006" key="4">
    <source>
        <dbReference type="Google" id="ProtNLM"/>
    </source>
</evidence>
<reference evidence="2" key="1">
    <citation type="submission" date="2021-11" db="EMBL/GenBank/DDBJ databases">
        <title>Description of novel Flavobacterium species.</title>
        <authorList>
            <person name="Saticioglu I.B."/>
            <person name="Ay H."/>
            <person name="Altun S."/>
            <person name="Duman M."/>
        </authorList>
    </citation>
    <scope>NUCLEOTIDE SEQUENCE</scope>
    <source>
        <strain evidence="2">F-30</strain>
    </source>
</reference>
<evidence type="ECO:0000256" key="1">
    <source>
        <dbReference type="SAM" id="SignalP"/>
    </source>
</evidence>
<name>A0ABS8MKD2_9FLAO</name>
<feature type="chain" id="PRO_5045050837" description="Lipoprotein" evidence="1">
    <location>
        <begin position="21"/>
        <end position="168"/>
    </location>
</feature>
<evidence type="ECO:0000313" key="3">
    <source>
        <dbReference type="Proteomes" id="UP001430679"/>
    </source>
</evidence>
<comment type="caution">
    <text evidence="2">The sequence shown here is derived from an EMBL/GenBank/DDBJ whole genome shotgun (WGS) entry which is preliminary data.</text>
</comment>
<keyword evidence="3" id="KW-1185">Reference proteome</keyword>
<sequence length="168" mass="19754">MKKRMILVVSCFFLALLSCKKDVNQENNTKNNDEAVLVFPDTVYINEKYDGKIDYKSDLDTITKKFNDVKKARFIFYSFLRTYDKNYDVEYLKRIVKDTFVAETNKMIPLYNIKFDKLGLNFFDGIITDEVIIENGAIDKNGESMARIITHETRLTRGVYVIERKNKK</sequence>
<evidence type="ECO:0000313" key="2">
    <source>
        <dbReference type="EMBL" id="MCC9065951.1"/>
    </source>
</evidence>
<dbReference type="EMBL" id="JAJJMM010000001">
    <property type="protein sequence ID" value="MCC9065951.1"/>
    <property type="molecule type" value="Genomic_DNA"/>
</dbReference>
<proteinExistence type="predicted"/>
<feature type="signal peptide" evidence="1">
    <location>
        <begin position="1"/>
        <end position="20"/>
    </location>
</feature>
<gene>
    <name evidence="2" type="ORF">LNP81_23400</name>
</gene>
<keyword evidence="1" id="KW-0732">Signal</keyword>
<accession>A0ABS8MKD2</accession>
<dbReference type="Proteomes" id="UP001430679">
    <property type="component" value="Unassembled WGS sequence"/>
</dbReference>